<keyword evidence="3" id="KW-1185">Reference proteome</keyword>
<dbReference type="AlphaFoldDB" id="A0A238KXQ1"/>
<accession>A0A238KXQ1</accession>
<dbReference type="RefSeq" id="WP_097806050.1">
    <property type="nucleotide sequence ID" value="NZ_FXYH01000015.1"/>
</dbReference>
<dbReference type="EMBL" id="FXYH01000015">
    <property type="protein sequence ID" value="SMX47614.1"/>
    <property type="molecule type" value="Genomic_DNA"/>
</dbReference>
<sequence>MLLMIPLAAFSIGLFMGYAPLRACRSDVTWGYIGLLLALGGWAVFKELTVPGIDGLVFTLLGLFVVTPSLIATVIGAVVASLRPRTLC</sequence>
<feature type="transmembrane region" description="Helical" evidence="1">
    <location>
        <begin position="57"/>
        <end position="82"/>
    </location>
</feature>
<organism evidence="2 3">
    <name type="scientific">Pelagimonas varians</name>
    <dbReference type="NCBI Taxonomy" id="696760"/>
    <lineage>
        <taxon>Bacteria</taxon>
        <taxon>Pseudomonadati</taxon>
        <taxon>Pseudomonadota</taxon>
        <taxon>Alphaproteobacteria</taxon>
        <taxon>Rhodobacterales</taxon>
        <taxon>Roseobacteraceae</taxon>
        <taxon>Pelagimonas</taxon>
    </lineage>
</organism>
<feature type="transmembrane region" description="Helical" evidence="1">
    <location>
        <begin position="28"/>
        <end position="45"/>
    </location>
</feature>
<keyword evidence="1" id="KW-1133">Transmembrane helix</keyword>
<evidence type="ECO:0000313" key="3">
    <source>
        <dbReference type="Proteomes" id="UP000220836"/>
    </source>
</evidence>
<reference evidence="2 3" key="1">
    <citation type="submission" date="2017-05" db="EMBL/GenBank/DDBJ databases">
        <authorList>
            <person name="Song R."/>
            <person name="Chenine A.L."/>
            <person name="Ruprecht R.M."/>
        </authorList>
    </citation>
    <scope>NUCLEOTIDE SEQUENCE [LARGE SCALE GENOMIC DNA]</scope>
    <source>
        <strain evidence="2 3">CECT 8663</strain>
    </source>
</reference>
<evidence type="ECO:0000313" key="2">
    <source>
        <dbReference type="EMBL" id="SMX47614.1"/>
    </source>
</evidence>
<gene>
    <name evidence="2" type="ORF">PEV8663_03587</name>
</gene>
<keyword evidence="1" id="KW-0472">Membrane</keyword>
<evidence type="ECO:0000256" key="1">
    <source>
        <dbReference type="SAM" id="Phobius"/>
    </source>
</evidence>
<feature type="transmembrane region" description="Helical" evidence="1">
    <location>
        <begin position="6"/>
        <end position="21"/>
    </location>
</feature>
<dbReference type="Proteomes" id="UP000220836">
    <property type="component" value="Unassembled WGS sequence"/>
</dbReference>
<proteinExistence type="predicted"/>
<protein>
    <submittedName>
        <fullName evidence="2">Uncharacterized protein</fullName>
    </submittedName>
</protein>
<keyword evidence="1" id="KW-0812">Transmembrane</keyword>
<dbReference type="OrthoDB" id="9977829at2"/>
<name>A0A238KXQ1_9RHOB</name>